<dbReference type="GO" id="GO:0009279">
    <property type="term" value="C:cell outer membrane"/>
    <property type="evidence" value="ECO:0007669"/>
    <property type="project" value="UniProtKB-SubCell"/>
</dbReference>
<keyword evidence="7" id="KW-0406">Ion transport</keyword>
<evidence type="ECO:0000259" key="15">
    <source>
        <dbReference type="Pfam" id="PF07715"/>
    </source>
</evidence>
<protein>
    <submittedName>
        <fullName evidence="16">TonB-dependent receptor</fullName>
    </submittedName>
</protein>
<keyword evidence="4" id="KW-0410">Iron transport</keyword>
<keyword evidence="3 11" id="KW-1134">Transmembrane beta strand</keyword>
<gene>
    <name evidence="16" type="ORF">WN72_35090</name>
</gene>
<organism evidence="16 17">
    <name type="scientific">Bradyrhizobium arachidis</name>
    <dbReference type="NCBI Taxonomy" id="858423"/>
    <lineage>
        <taxon>Bacteria</taxon>
        <taxon>Pseudomonadati</taxon>
        <taxon>Pseudomonadota</taxon>
        <taxon>Alphaproteobacteria</taxon>
        <taxon>Hyphomicrobiales</taxon>
        <taxon>Nitrobacteraceae</taxon>
        <taxon>Bradyrhizobium</taxon>
    </lineage>
</organism>
<feature type="domain" description="TonB-dependent receptor-like beta-barrel" evidence="14">
    <location>
        <begin position="274"/>
        <end position="700"/>
    </location>
</feature>
<keyword evidence="9 11" id="KW-0472">Membrane</keyword>
<dbReference type="InterPro" id="IPR039426">
    <property type="entry name" value="TonB-dep_rcpt-like"/>
</dbReference>
<evidence type="ECO:0000256" key="12">
    <source>
        <dbReference type="RuleBase" id="RU003357"/>
    </source>
</evidence>
<dbReference type="Pfam" id="PF07715">
    <property type="entry name" value="Plug"/>
    <property type="match status" value="1"/>
</dbReference>
<dbReference type="Proteomes" id="UP000594015">
    <property type="component" value="Chromosome"/>
</dbReference>
<dbReference type="Pfam" id="PF00593">
    <property type="entry name" value="TonB_dep_Rec_b-barrel"/>
    <property type="match status" value="1"/>
</dbReference>
<dbReference type="AlphaFoldDB" id="A0AAE7NVD6"/>
<dbReference type="Gene3D" id="2.170.130.10">
    <property type="entry name" value="TonB-dependent receptor, plug domain"/>
    <property type="match status" value="1"/>
</dbReference>
<evidence type="ECO:0000256" key="10">
    <source>
        <dbReference type="ARBA" id="ARBA00023237"/>
    </source>
</evidence>
<dbReference type="Gene3D" id="2.40.170.20">
    <property type="entry name" value="TonB-dependent receptor, beta-barrel domain"/>
    <property type="match status" value="1"/>
</dbReference>
<reference evidence="16 17" key="1">
    <citation type="submission" date="2018-06" db="EMBL/GenBank/DDBJ databases">
        <title>Comparative genomics of Bradyrhizobium nodulating Arachidis hypogaea.</title>
        <authorList>
            <person name="Li Y."/>
        </authorList>
    </citation>
    <scope>NUCLEOTIDE SEQUENCE [LARGE SCALE GENOMIC DNA]</scope>
    <source>
        <strain evidence="16 17">CCBAU 051107</strain>
    </source>
</reference>
<proteinExistence type="inferred from homology"/>
<keyword evidence="10 11" id="KW-0998">Cell outer membrane</keyword>
<evidence type="ECO:0000256" key="9">
    <source>
        <dbReference type="ARBA" id="ARBA00023136"/>
    </source>
</evidence>
<dbReference type="RefSeq" id="WP_092216122.1">
    <property type="nucleotide sequence ID" value="NZ_CP030050.1"/>
</dbReference>
<dbReference type="InterPro" id="IPR000531">
    <property type="entry name" value="Beta-barrel_TonB"/>
</dbReference>
<dbReference type="InterPro" id="IPR036942">
    <property type="entry name" value="Beta-barrel_TonB_sf"/>
</dbReference>
<dbReference type="SUPFAM" id="SSF56935">
    <property type="entry name" value="Porins"/>
    <property type="match status" value="1"/>
</dbReference>
<accession>A0AAE7NVD6</accession>
<comment type="subcellular location">
    <subcellularLocation>
        <location evidence="1 11">Cell outer membrane</location>
        <topology evidence="1 11">Multi-pass membrane protein</topology>
    </subcellularLocation>
</comment>
<evidence type="ECO:0000259" key="14">
    <source>
        <dbReference type="Pfam" id="PF00593"/>
    </source>
</evidence>
<dbReference type="PANTHER" id="PTHR32552:SF81">
    <property type="entry name" value="TONB-DEPENDENT OUTER MEMBRANE RECEPTOR"/>
    <property type="match status" value="1"/>
</dbReference>
<dbReference type="EMBL" id="CP030050">
    <property type="protein sequence ID" value="QOZ70955.1"/>
    <property type="molecule type" value="Genomic_DNA"/>
</dbReference>
<evidence type="ECO:0000256" key="11">
    <source>
        <dbReference type="PROSITE-ProRule" id="PRU01360"/>
    </source>
</evidence>
<feature type="compositionally biased region" description="Basic residues" evidence="13">
    <location>
        <begin position="61"/>
        <end position="71"/>
    </location>
</feature>
<evidence type="ECO:0000256" key="2">
    <source>
        <dbReference type="ARBA" id="ARBA00022448"/>
    </source>
</evidence>
<evidence type="ECO:0000256" key="6">
    <source>
        <dbReference type="ARBA" id="ARBA00023004"/>
    </source>
</evidence>
<dbReference type="KEGG" id="barh:WN72_35090"/>
<evidence type="ECO:0000256" key="5">
    <source>
        <dbReference type="ARBA" id="ARBA00022692"/>
    </source>
</evidence>
<evidence type="ECO:0000313" key="16">
    <source>
        <dbReference type="EMBL" id="QOZ70955.1"/>
    </source>
</evidence>
<sequence>MAIGLQWLSCGDIVVRRVLLRVFSAAASSTLCAFPAPAHESSSAAPAELPPVTIAAADHQHPKRHARRKPRKDLGVHSQTAARADSQAEGGGAAGAAPAGSTALQPTAASAMRISGAQVNAIPFSRPGEALEVVPGLIVTQHSGEGKANQYFLRGFNLDHGTDLAISVDGMPVNMPTHGHGQGYADINFLIPELIQSVNVRKGPYFADQGDFASAGAVAIDYVNKLPHNFAEMTFGSFGYRRALAAGSTRVGDGTLLTAFEANKYDGPWDIPDDVRKLNGVMRYSQGTATDGLTLTAMAYSNGWNSTDQVPQRAIDQGLISRLGTLDPTDGGTSSRFSLSSNWAQSSEYGQTNVSAYVVRSDLRLFNNFTYFLDNPVNGDQFSQLDGRTLGGFDARHTFDWRFAGLESQTRVGLQSRYDDIHVGLFKTEQRNWLLTVRDDRVQEGNVGLWTDTTTHWNDWLHTTAGIREDFFAGHVFSDTPQNSGNAQASMASPKAGIVLGPWYKTEFYGNAGYGLHSNDIRGATITVDPNDKVTPLDRVPLLVRSRGAELGIRTKVIEGLTSSLAVFVLDFDSELLFVGDAGTTEPSRPSRRVGVEWTNEYKPLPWMTVDLDVAQTHARFTDFDPAGSRIPGAPAWVASSAITLGGDTGWFGSLKARYFGPRPLIEDDSVRSRSSLIFNARAGYRFDNGVKVQLDVLNLFNAQTNQIEYYYLSRLPGEPIDGVADRHVHPAEPLAVRLTVAARF</sequence>
<keyword evidence="2 11" id="KW-0813">Transport</keyword>
<evidence type="ECO:0000256" key="8">
    <source>
        <dbReference type="ARBA" id="ARBA00023077"/>
    </source>
</evidence>
<dbReference type="PANTHER" id="PTHR32552">
    <property type="entry name" value="FERRICHROME IRON RECEPTOR-RELATED"/>
    <property type="match status" value="1"/>
</dbReference>
<feature type="region of interest" description="Disordered" evidence="13">
    <location>
        <begin position="55"/>
        <end position="101"/>
    </location>
</feature>
<comment type="similarity">
    <text evidence="11 12">Belongs to the TonB-dependent receptor family.</text>
</comment>
<feature type="domain" description="TonB-dependent receptor plug" evidence="15">
    <location>
        <begin position="107"/>
        <end position="217"/>
    </location>
</feature>
<evidence type="ECO:0000256" key="4">
    <source>
        <dbReference type="ARBA" id="ARBA00022496"/>
    </source>
</evidence>
<dbReference type="PROSITE" id="PS52016">
    <property type="entry name" value="TONB_DEPENDENT_REC_3"/>
    <property type="match status" value="1"/>
</dbReference>
<keyword evidence="8 12" id="KW-0798">TonB box</keyword>
<evidence type="ECO:0000256" key="13">
    <source>
        <dbReference type="SAM" id="MobiDB-lite"/>
    </source>
</evidence>
<evidence type="ECO:0000256" key="1">
    <source>
        <dbReference type="ARBA" id="ARBA00004571"/>
    </source>
</evidence>
<dbReference type="GO" id="GO:0006826">
    <property type="term" value="P:iron ion transport"/>
    <property type="evidence" value="ECO:0007669"/>
    <property type="project" value="UniProtKB-KW"/>
</dbReference>
<dbReference type="InterPro" id="IPR037066">
    <property type="entry name" value="Plug_dom_sf"/>
</dbReference>
<keyword evidence="5 11" id="KW-0812">Transmembrane</keyword>
<evidence type="ECO:0000313" key="17">
    <source>
        <dbReference type="Proteomes" id="UP000594015"/>
    </source>
</evidence>
<keyword evidence="16" id="KW-0675">Receptor</keyword>
<evidence type="ECO:0000256" key="7">
    <source>
        <dbReference type="ARBA" id="ARBA00023065"/>
    </source>
</evidence>
<evidence type="ECO:0000256" key="3">
    <source>
        <dbReference type="ARBA" id="ARBA00022452"/>
    </source>
</evidence>
<keyword evidence="6" id="KW-0408">Iron</keyword>
<dbReference type="InterPro" id="IPR012910">
    <property type="entry name" value="Plug_dom"/>
</dbReference>
<name>A0AAE7NVD6_9BRAD</name>